<organism evidence="1 4">
    <name type="scientific">Adineta ricciae</name>
    <name type="common">Rotifer</name>
    <dbReference type="NCBI Taxonomy" id="249248"/>
    <lineage>
        <taxon>Eukaryota</taxon>
        <taxon>Metazoa</taxon>
        <taxon>Spiralia</taxon>
        <taxon>Gnathifera</taxon>
        <taxon>Rotifera</taxon>
        <taxon>Eurotatoria</taxon>
        <taxon>Bdelloidea</taxon>
        <taxon>Adinetida</taxon>
        <taxon>Adinetidae</taxon>
        <taxon>Adineta</taxon>
    </lineage>
</organism>
<dbReference type="Proteomes" id="UP000663828">
    <property type="component" value="Unassembled WGS sequence"/>
</dbReference>
<name>A0A813QAR5_ADIRI</name>
<dbReference type="EMBL" id="CAJNOJ010000007">
    <property type="protein sequence ID" value="CAF0764792.1"/>
    <property type="molecule type" value="Genomic_DNA"/>
</dbReference>
<accession>A0A813QAR5</accession>
<dbReference type="AlphaFoldDB" id="A0A813QAR5"/>
<comment type="caution">
    <text evidence="1">The sequence shown here is derived from an EMBL/GenBank/DDBJ whole genome shotgun (WGS) entry which is preliminary data.</text>
</comment>
<evidence type="ECO:0000313" key="4">
    <source>
        <dbReference type="Proteomes" id="UP000663852"/>
    </source>
</evidence>
<proteinExistence type="predicted"/>
<protein>
    <submittedName>
        <fullName evidence="1">Uncharacterized protein</fullName>
    </submittedName>
</protein>
<dbReference type="OrthoDB" id="10028436at2759"/>
<dbReference type="EMBL" id="CAJNOR010005127">
    <property type="protein sequence ID" value="CAF1546913.1"/>
    <property type="molecule type" value="Genomic_DNA"/>
</dbReference>
<sequence>MIVSSNTSDLWSSTLIPNYHVHFFVTNQTAWVTDLLPYQQYRDSMTNEPFMNYGLHPTIKPGFVNAIQQADYAISNETYANASNSMLMTIQSQNLIPAVEHNTNNDFLLATNPMAVTNTNFYSTPCQQIATPSSQTFSSSNQPLTTTDDWYAQQGLLVESITPPLPRQNDNPSECLPPSDTLQTTNTVVIVTTKTYSNASFISFVFNSLSAFFHTSLIYIEHLPNYQHPSATSLTYLICFDQFDASLQHALDATILNNLSAHVNYHFLLVNAPCQSLVKHLYARIMDQRSILVVDYRSTFDDDALLLCSGNRETYEILRSTLLKYLCSKVKYIESRGDDDQVAYSAYCISSIIESSNILNRFVGEQIHQALNESFDVNFRGANQAVINELFPRISASRNPNSNNLIDIIRNSHEEIVKNPSKRSIIMDDLFQNGAIKTNIPPPICEYYTQHVVHDNK</sequence>
<reference evidence="1" key="1">
    <citation type="submission" date="2021-02" db="EMBL/GenBank/DDBJ databases">
        <authorList>
            <person name="Nowell W R."/>
        </authorList>
    </citation>
    <scope>NUCLEOTIDE SEQUENCE</scope>
</reference>
<evidence type="ECO:0000313" key="2">
    <source>
        <dbReference type="EMBL" id="CAF1546913.1"/>
    </source>
</evidence>
<evidence type="ECO:0000313" key="1">
    <source>
        <dbReference type="EMBL" id="CAF0764792.1"/>
    </source>
</evidence>
<evidence type="ECO:0000313" key="3">
    <source>
        <dbReference type="Proteomes" id="UP000663828"/>
    </source>
</evidence>
<dbReference type="Proteomes" id="UP000663852">
    <property type="component" value="Unassembled WGS sequence"/>
</dbReference>
<gene>
    <name evidence="1" type="ORF">EDS130_LOCUS2997</name>
    <name evidence="2" type="ORF">XAT740_LOCUS42586</name>
</gene>
<keyword evidence="3" id="KW-1185">Reference proteome</keyword>